<evidence type="ECO:0000313" key="1">
    <source>
        <dbReference type="EMBL" id="CDY65516.1"/>
    </source>
</evidence>
<dbReference type="EMBL" id="LK034823">
    <property type="protein sequence ID" value="CDY65516.1"/>
    <property type="molecule type" value="Genomic_DNA"/>
</dbReference>
<dbReference type="Proteomes" id="UP000028999">
    <property type="component" value="Unassembled WGS sequence"/>
</dbReference>
<accession>A0A078JIC4</accession>
<dbReference type="AlphaFoldDB" id="A0A078JIC4"/>
<dbReference type="InterPro" id="IPR015422">
    <property type="entry name" value="PyrdxlP-dep_Trfase_small"/>
</dbReference>
<name>A0A078JIC4_BRANA</name>
<dbReference type="STRING" id="3708.A0A078JIC4"/>
<gene>
    <name evidence="1" type="primary">BnaAnng20570D</name>
    <name evidence="1" type="ORF">GSBRNA2T00046747001</name>
</gene>
<dbReference type="Gene3D" id="3.90.1150.10">
    <property type="entry name" value="Aspartate Aminotransferase, domain 1"/>
    <property type="match status" value="1"/>
</dbReference>
<dbReference type="PaxDb" id="3708-A0A078JIC4"/>
<organism evidence="1 2">
    <name type="scientific">Brassica napus</name>
    <name type="common">Rape</name>
    <dbReference type="NCBI Taxonomy" id="3708"/>
    <lineage>
        <taxon>Eukaryota</taxon>
        <taxon>Viridiplantae</taxon>
        <taxon>Streptophyta</taxon>
        <taxon>Embryophyta</taxon>
        <taxon>Tracheophyta</taxon>
        <taxon>Spermatophyta</taxon>
        <taxon>Magnoliopsida</taxon>
        <taxon>eudicotyledons</taxon>
        <taxon>Gunneridae</taxon>
        <taxon>Pentapetalae</taxon>
        <taxon>rosids</taxon>
        <taxon>malvids</taxon>
        <taxon>Brassicales</taxon>
        <taxon>Brassicaceae</taxon>
        <taxon>Brassiceae</taxon>
        <taxon>Brassica</taxon>
    </lineage>
</organism>
<sequence>MHLRVKQQNSTALRMAHVLEAHPKVSRRKMTDFGGLVTFEID</sequence>
<protein>
    <submittedName>
        <fullName evidence="1">BnaAnng20570D protein</fullName>
    </submittedName>
</protein>
<proteinExistence type="predicted"/>
<reference evidence="1 2" key="1">
    <citation type="journal article" date="2014" name="Science">
        <title>Plant genetics. Early allopolyploid evolution in the post-Neolithic Brassica napus oilseed genome.</title>
        <authorList>
            <person name="Chalhoub B."/>
            <person name="Denoeud F."/>
            <person name="Liu S."/>
            <person name="Parkin I.A."/>
            <person name="Tang H."/>
            <person name="Wang X."/>
            <person name="Chiquet J."/>
            <person name="Belcram H."/>
            <person name="Tong C."/>
            <person name="Samans B."/>
            <person name="Correa M."/>
            <person name="Da Silva C."/>
            <person name="Just J."/>
            <person name="Falentin C."/>
            <person name="Koh C.S."/>
            <person name="Le Clainche I."/>
            <person name="Bernard M."/>
            <person name="Bento P."/>
            <person name="Noel B."/>
            <person name="Labadie K."/>
            <person name="Alberti A."/>
            <person name="Charles M."/>
            <person name="Arnaud D."/>
            <person name="Guo H."/>
            <person name="Daviaud C."/>
            <person name="Alamery S."/>
            <person name="Jabbari K."/>
            <person name="Zhao M."/>
            <person name="Edger P.P."/>
            <person name="Chelaifa H."/>
            <person name="Tack D."/>
            <person name="Lassalle G."/>
            <person name="Mestiri I."/>
            <person name="Schnel N."/>
            <person name="Le Paslier M.C."/>
            <person name="Fan G."/>
            <person name="Renault V."/>
            <person name="Bayer P.E."/>
            <person name="Golicz A.A."/>
            <person name="Manoli S."/>
            <person name="Lee T.H."/>
            <person name="Thi V.H."/>
            <person name="Chalabi S."/>
            <person name="Hu Q."/>
            <person name="Fan C."/>
            <person name="Tollenaere R."/>
            <person name="Lu Y."/>
            <person name="Battail C."/>
            <person name="Shen J."/>
            <person name="Sidebottom C.H."/>
            <person name="Wang X."/>
            <person name="Canaguier A."/>
            <person name="Chauveau A."/>
            <person name="Berard A."/>
            <person name="Deniot G."/>
            <person name="Guan M."/>
            <person name="Liu Z."/>
            <person name="Sun F."/>
            <person name="Lim Y.P."/>
            <person name="Lyons E."/>
            <person name="Town C.D."/>
            <person name="Bancroft I."/>
            <person name="Wang X."/>
            <person name="Meng J."/>
            <person name="Ma J."/>
            <person name="Pires J.C."/>
            <person name="King G.J."/>
            <person name="Brunel D."/>
            <person name="Delourme R."/>
            <person name="Renard M."/>
            <person name="Aury J.M."/>
            <person name="Adams K.L."/>
            <person name="Batley J."/>
            <person name="Snowdon R.J."/>
            <person name="Tost J."/>
            <person name="Edwards D."/>
            <person name="Zhou Y."/>
            <person name="Hua W."/>
            <person name="Sharpe A.G."/>
            <person name="Paterson A.H."/>
            <person name="Guan C."/>
            <person name="Wincker P."/>
        </authorList>
    </citation>
    <scope>NUCLEOTIDE SEQUENCE [LARGE SCALE GENOMIC DNA]</scope>
    <source>
        <strain evidence="2">cv. Darmor-bzh</strain>
    </source>
</reference>
<keyword evidence="2" id="KW-1185">Reference proteome</keyword>
<evidence type="ECO:0000313" key="2">
    <source>
        <dbReference type="Proteomes" id="UP000028999"/>
    </source>
</evidence>
<dbReference type="Gramene" id="CDY65516">
    <property type="protein sequence ID" value="CDY65516"/>
    <property type="gene ID" value="GSBRNA2T00046747001"/>
</dbReference>